<keyword evidence="3" id="KW-0406">Ion transport</keyword>
<keyword evidence="1" id="KW-1133">Transmembrane helix</keyword>
<sequence>MLVGDHWIVAAATLVLVLLVILMHYEASFRLRRMLQRNRSLRRPARIMVLLIGLFFAHIGEVWLFGVGGWLLFNYADLAPSGGIGALANPDLFDFVFLSLASYTTVGFADAYPMGPLRFLYGTEGLLGFMMITWSASLSFLEMQHHWQNMEQEK</sequence>
<dbReference type="SUPFAM" id="SSF81324">
    <property type="entry name" value="Voltage-gated potassium channels"/>
    <property type="match status" value="1"/>
</dbReference>
<feature type="transmembrane region" description="Helical" evidence="1">
    <location>
        <begin position="119"/>
        <end position="141"/>
    </location>
</feature>
<accession>A0A432YPT3</accession>
<feature type="domain" description="Potassium channel" evidence="2">
    <location>
        <begin position="88"/>
        <end position="137"/>
    </location>
</feature>
<dbReference type="GO" id="GO:0034220">
    <property type="term" value="P:monoatomic ion transmembrane transport"/>
    <property type="evidence" value="ECO:0007669"/>
    <property type="project" value="UniProtKB-KW"/>
</dbReference>
<dbReference type="AlphaFoldDB" id="A0A432YPT3"/>
<comment type="caution">
    <text evidence="3">The sequence shown here is derived from an EMBL/GenBank/DDBJ whole genome shotgun (WGS) entry which is preliminary data.</text>
</comment>
<evidence type="ECO:0000259" key="2">
    <source>
        <dbReference type="Pfam" id="PF07885"/>
    </source>
</evidence>
<feature type="transmembrane region" description="Helical" evidence="1">
    <location>
        <begin position="6"/>
        <end position="26"/>
    </location>
</feature>
<keyword evidence="3" id="KW-0813">Transport</keyword>
<keyword evidence="4" id="KW-1185">Reference proteome</keyword>
<evidence type="ECO:0000313" key="3">
    <source>
        <dbReference type="EMBL" id="RUO63089.1"/>
    </source>
</evidence>
<organism evidence="3 4">
    <name type="scientific">Pseudidiomarina insulisalsae</name>
    <dbReference type="NCBI Taxonomy" id="575789"/>
    <lineage>
        <taxon>Bacteria</taxon>
        <taxon>Pseudomonadati</taxon>
        <taxon>Pseudomonadota</taxon>
        <taxon>Gammaproteobacteria</taxon>
        <taxon>Alteromonadales</taxon>
        <taxon>Idiomarinaceae</taxon>
        <taxon>Pseudidiomarina</taxon>
    </lineage>
</organism>
<gene>
    <name evidence="3" type="ORF">CWI71_02365</name>
</gene>
<keyword evidence="1" id="KW-0472">Membrane</keyword>
<dbReference type="EMBL" id="PIPY01000002">
    <property type="protein sequence ID" value="RUO63089.1"/>
    <property type="molecule type" value="Genomic_DNA"/>
</dbReference>
<dbReference type="OrthoDB" id="9813518at2"/>
<feature type="transmembrane region" description="Helical" evidence="1">
    <location>
        <begin position="47"/>
        <end position="72"/>
    </location>
</feature>
<dbReference type="Proteomes" id="UP000288259">
    <property type="component" value="Unassembled WGS sequence"/>
</dbReference>
<dbReference type="Gene3D" id="1.10.287.70">
    <property type="match status" value="1"/>
</dbReference>
<protein>
    <submittedName>
        <fullName evidence="3">Two pore domain potassium channel family protein</fullName>
    </submittedName>
</protein>
<reference evidence="4" key="1">
    <citation type="journal article" date="2018" name="Front. Microbiol.">
        <title>Genome-Based Analysis Reveals the Taxonomy and Diversity of the Family Idiomarinaceae.</title>
        <authorList>
            <person name="Liu Y."/>
            <person name="Lai Q."/>
            <person name="Shao Z."/>
        </authorList>
    </citation>
    <scope>NUCLEOTIDE SEQUENCE [LARGE SCALE GENOMIC DNA]</scope>
    <source>
        <strain evidence="4">CVS-6</strain>
    </source>
</reference>
<name>A0A432YPT3_9GAMM</name>
<keyword evidence="1" id="KW-0812">Transmembrane</keyword>
<dbReference type="RefSeq" id="WP_126753655.1">
    <property type="nucleotide sequence ID" value="NZ_PIPY01000002.1"/>
</dbReference>
<evidence type="ECO:0000256" key="1">
    <source>
        <dbReference type="SAM" id="Phobius"/>
    </source>
</evidence>
<dbReference type="Pfam" id="PF07885">
    <property type="entry name" value="Ion_trans_2"/>
    <property type="match status" value="1"/>
</dbReference>
<keyword evidence="3" id="KW-0407">Ion channel</keyword>
<proteinExistence type="predicted"/>
<evidence type="ECO:0000313" key="4">
    <source>
        <dbReference type="Proteomes" id="UP000288259"/>
    </source>
</evidence>
<dbReference type="InterPro" id="IPR013099">
    <property type="entry name" value="K_chnl_dom"/>
</dbReference>